<protein>
    <submittedName>
        <fullName evidence="1">Uncharacterized protein</fullName>
    </submittedName>
</protein>
<accession>A0A174B6H3</accession>
<dbReference type="RefSeq" id="WP_055226785.1">
    <property type="nucleotide sequence ID" value="NZ_CYYV01000004.1"/>
</dbReference>
<name>A0A174B6H3_9FIRM</name>
<reference evidence="1 2" key="1">
    <citation type="submission" date="2015-09" db="EMBL/GenBank/DDBJ databases">
        <authorList>
            <consortium name="Pathogen Informatics"/>
        </authorList>
    </citation>
    <scope>NUCLEOTIDE SEQUENCE [LARGE SCALE GENOMIC DNA]</scope>
    <source>
        <strain evidence="1 2">2789STDY5608849</strain>
    </source>
</reference>
<sequence>MRVTVTREFKDIENDLALRTVGEKLNLPPARAQYLAAVGVVKITEQEKGGDPKSPDETQG</sequence>
<evidence type="ECO:0000313" key="2">
    <source>
        <dbReference type="Proteomes" id="UP000095706"/>
    </source>
</evidence>
<dbReference type="Proteomes" id="UP000095706">
    <property type="component" value="Unassembled WGS sequence"/>
</dbReference>
<evidence type="ECO:0000313" key="1">
    <source>
        <dbReference type="EMBL" id="CUN95225.1"/>
    </source>
</evidence>
<dbReference type="AlphaFoldDB" id="A0A174B6H3"/>
<gene>
    <name evidence="1" type="ORF">ERS852406_00986</name>
</gene>
<dbReference type="EMBL" id="CYYV01000004">
    <property type="protein sequence ID" value="CUN95225.1"/>
    <property type="molecule type" value="Genomic_DNA"/>
</dbReference>
<proteinExistence type="predicted"/>
<organism evidence="1 2">
    <name type="scientific">Fusicatenibacter saccharivorans</name>
    <dbReference type="NCBI Taxonomy" id="1150298"/>
    <lineage>
        <taxon>Bacteria</taxon>
        <taxon>Bacillati</taxon>
        <taxon>Bacillota</taxon>
        <taxon>Clostridia</taxon>
        <taxon>Lachnospirales</taxon>
        <taxon>Lachnospiraceae</taxon>
        <taxon>Fusicatenibacter</taxon>
    </lineage>
</organism>